<dbReference type="InterPro" id="IPR003594">
    <property type="entry name" value="HATPase_dom"/>
</dbReference>
<proteinExistence type="predicted"/>
<dbReference type="InterPro" id="IPR036097">
    <property type="entry name" value="HisK_dim/P_sf"/>
</dbReference>
<keyword evidence="7" id="KW-1185">Reference proteome</keyword>
<dbReference type="PANTHER" id="PTHR43065">
    <property type="entry name" value="SENSOR HISTIDINE KINASE"/>
    <property type="match status" value="1"/>
</dbReference>
<dbReference type="EC" id="2.7.13.3" evidence="2"/>
<dbReference type="InterPro" id="IPR004358">
    <property type="entry name" value="Sig_transdc_His_kin-like_C"/>
</dbReference>
<dbReference type="GO" id="GO:0000155">
    <property type="term" value="F:phosphorelay sensor kinase activity"/>
    <property type="evidence" value="ECO:0007669"/>
    <property type="project" value="InterPro"/>
</dbReference>
<evidence type="ECO:0000259" key="5">
    <source>
        <dbReference type="PROSITE" id="PS50109"/>
    </source>
</evidence>
<keyword evidence="4" id="KW-0812">Transmembrane</keyword>
<feature type="transmembrane region" description="Helical" evidence="4">
    <location>
        <begin position="106"/>
        <end position="124"/>
    </location>
</feature>
<sequence>MTDPAKYRRQIEILRHADATSVTEILTRYAIVIGAALLLWISTGQTLMLIWGFVYTVLNGVYIFVLRAPNLPKTRGAYCALFLASMIISTWYAAMTIYLTTLDSRAYEFIGICGLIGLGLYNLSRHTDLTFLALWDTLLLTLCVIGIVLAFVAKTETQSHQVAIVFAGFGINAYYMMTYLSMMRTRATLRSAQEAEVQSQKMRAVGQLTSGIAHDFNNILTVIRGNLDLASELPNLAERELMLDEARAGTDRAAHLVRQLLAFSRKSQMMRSDIALGPFLEDFAVSLRRLLPETVRIALSGTLPDLSLRADRQLLETALLNCAINARDAMHPEGGILRLSAVVDTAAHEVAILIEDTGPGVPPAMIDRITEPFFTTKQVGEGSGLGLSMVKGFAEQSGGRLELRNQPSRGLQVALILPLV</sequence>
<comment type="catalytic activity">
    <reaction evidence="1">
        <text>ATP + protein L-histidine = ADP + protein N-phospho-L-histidine.</text>
        <dbReference type="EC" id="2.7.13.3"/>
    </reaction>
</comment>
<dbReference type="Gene3D" id="3.30.565.10">
    <property type="entry name" value="Histidine kinase-like ATPase, C-terminal domain"/>
    <property type="match status" value="1"/>
</dbReference>
<dbReference type="OrthoDB" id="9796100at2"/>
<dbReference type="PROSITE" id="PS50109">
    <property type="entry name" value="HIS_KIN"/>
    <property type="match status" value="1"/>
</dbReference>
<feature type="domain" description="Histidine kinase" evidence="5">
    <location>
        <begin position="211"/>
        <end position="420"/>
    </location>
</feature>
<protein>
    <recommendedName>
        <fullName evidence="2">histidine kinase</fullName>
        <ecNumber evidence="2">2.7.13.3</ecNumber>
    </recommendedName>
</protein>
<organism evidence="6 7">
    <name type="scientific">Roseovarius mucosus</name>
    <dbReference type="NCBI Taxonomy" id="215743"/>
    <lineage>
        <taxon>Bacteria</taxon>
        <taxon>Pseudomonadati</taxon>
        <taxon>Pseudomonadota</taxon>
        <taxon>Alphaproteobacteria</taxon>
        <taxon>Rhodobacterales</taxon>
        <taxon>Roseobacteraceae</taxon>
        <taxon>Roseovarius</taxon>
    </lineage>
</organism>
<dbReference type="InterPro" id="IPR036890">
    <property type="entry name" value="HATPase_C_sf"/>
</dbReference>
<feature type="transmembrane region" description="Helical" evidence="4">
    <location>
        <begin position="131"/>
        <end position="153"/>
    </location>
</feature>
<dbReference type="InterPro" id="IPR003661">
    <property type="entry name" value="HisK_dim/P_dom"/>
</dbReference>
<dbReference type="PANTHER" id="PTHR43065:SF42">
    <property type="entry name" value="TWO-COMPONENT SENSOR PPRA"/>
    <property type="match status" value="1"/>
</dbReference>
<evidence type="ECO:0000256" key="1">
    <source>
        <dbReference type="ARBA" id="ARBA00000085"/>
    </source>
</evidence>
<dbReference type="PRINTS" id="PR00344">
    <property type="entry name" value="BCTRLSENSOR"/>
</dbReference>
<dbReference type="CDD" id="cd00082">
    <property type="entry name" value="HisKA"/>
    <property type="match status" value="1"/>
</dbReference>
<dbReference type="SUPFAM" id="SSF55874">
    <property type="entry name" value="ATPase domain of HSP90 chaperone/DNA topoisomerase II/histidine kinase"/>
    <property type="match status" value="1"/>
</dbReference>
<evidence type="ECO:0000313" key="6">
    <source>
        <dbReference type="EMBL" id="ARE83313.1"/>
    </source>
</evidence>
<dbReference type="SUPFAM" id="SSF47384">
    <property type="entry name" value="Homodimeric domain of signal transducing histidine kinase"/>
    <property type="match status" value="1"/>
</dbReference>
<accession>A0A1V0RNF4</accession>
<evidence type="ECO:0000313" key="7">
    <source>
        <dbReference type="Proteomes" id="UP000192273"/>
    </source>
</evidence>
<dbReference type="SMART" id="SM00388">
    <property type="entry name" value="HisKA"/>
    <property type="match status" value="1"/>
</dbReference>
<dbReference type="Pfam" id="PF00512">
    <property type="entry name" value="HisKA"/>
    <property type="match status" value="1"/>
</dbReference>
<dbReference type="Gene3D" id="1.10.287.130">
    <property type="match status" value="1"/>
</dbReference>
<keyword evidence="4" id="KW-0472">Membrane</keyword>
<name>A0A1V0RNF4_9RHOB</name>
<feature type="transmembrane region" description="Helical" evidence="4">
    <location>
        <begin position="47"/>
        <end position="66"/>
    </location>
</feature>
<keyword evidence="3" id="KW-0597">Phosphoprotein</keyword>
<gene>
    <name evidence="6" type="ORF">ROSMUCSMR3_01836</name>
</gene>
<keyword evidence="4" id="KW-1133">Transmembrane helix</keyword>
<evidence type="ECO:0000256" key="3">
    <source>
        <dbReference type="ARBA" id="ARBA00022553"/>
    </source>
</evidence>
<dbReference type="EMBL" id="CP020474">
    <property type="protein sequence ID" value="ARE83313.1"/>
    <property type="molecule type" value="Genomic_DNA"/>
</dbReference>
<dbReference type="RefSeq" id="WP_081507124.1">
    <property type="nucleotide sequence ID" value="NZ_CP020474.1"/>
</dbReference>
<dbReference type="KEGG" id="rmm:ROSMUCSMR3_01836"/>
<dbReference type="AlphaFoldDB" id="A0A1V0RNF4"/>
<dbReference type="InterPro" id="IPR005467">
    <property type="entry name" value="His_kinase_dom"/>
</dbReference>
<dbReference type="Proteomes" id="UP000192273">
    <property type="component" value="Chromosome"/>
</dbReference>
<dbReference type="SMART" id="SM00387">
    <property type="entry name" value="HATPase_c"/>
    <property type="match status" value="1"/>
</dbReference>
<dbReference type="Pfam" id="PF02518">
    <property type="entry name" value="HATPase_c"/>
    <property type="match status" value="1"/>
</dbReference>
<feature type="transmembrane region" description="Helical" evidence="4">
    <location>
        <begin position="21"/>
        <end position="41"/>
    </location>
</feature>
<reference evidence="6 7" key="1">
    <citation type="submission" date="2017-03" db="EMBL/GenBank/DDBJ databases">
        <title>Genome Sequence of Roseovarius mucosus strain SMR3 Isolated from a culture of the Diatom Skeletonema marinoi.</title>
        <authorList>
            <person name="Topel M."/>
            <person name="Pinder M."/>
            <person name="Johansson O.N."/>
            <person name="Kourtchenko O."/>
            <person name="Godhe A."/>
            <person name="Clarke A.K."/>
        </authorList>
    </citation>
    <scope>NUCLEOTIDE SEQUENCE [LARGE SCALE GENOMIC DNA]</scope>
    <source>
        <strain evidence="6 7">SMR3</strain>
    </source>
</reference>
<evidence type="ECO:0000256" key="4">
    <source>
        <dbReference type="SAM" id="Phobius"/>
    </source>
</evidence>
<feature type="transmembrane region" description="Helical" evidence="4">
    <location>
        <begin position="78"/>
        <end position="100"/>
    </location>
</feature>
<evidence type="ECO:0000256" key="2">
    <source>
        <dbReference type="ARBA" id="ARBA00012438"/>
    </source>
</evidence>
<feature type="transmembrane region" description="Helical" evidence="4">
    <location>
        <begin position="159"/>
        <end position="180"/>
    </location>
</feature>